<evidence type="ECO:0000256" key="1">
    <source>
        <dbReference type="SAM" id="Coils"/>
    </source>
</evidence>
<organism evidence="3 4">
    <name type="scientific">Mycoemilia scoparia</name>
    <dbReference type="NCBI Taxonomy" id="417184"/>
    <lineage>
        <taxon>Eukaryota</taxon>
        <taxon>Fungi</taxon>
        <taxon>Fungi incertae sedis</taxon>
        <taxon>Zoopagomycota</taxon>
        <taxon>Kickxellomycotina</taxon>
        <taxon>Kickxellomycetes</taxon>
        <taxon>Kickxellales</taxon>
        <taxon>Kickxellaceae</taxon>
        <taxon>Mycoemilia</taxon>
    </lineage>
</organism>
<feature type="region of interest" description="Disordered" evidence="2">
    <location>
        <begin position="263"/>
        <end position="282"/>
    </location>
</feature>
<feature type="compositionally biased region" description="Low complexity" evidence="2">
    <location>
        <begin position="408"/>
        <end position="446"/>
    </location>
</feature>
<feature type="region of interest" description="Disordered" evidence="2">
    <location>
        <begin position="394"/>
        <end position="519"/>
    </location>
</feature>
<dbReference type="Pfam" id="PF09755">
    <property type="entry name" value="DUF2046"/>
    <property type="match status" value="1"/>
</dbReference>
<feature type="compositionally biased region" description="Low complexity" evidence="2">
    <location>
        <begin position="101"/>
        <end position="115"/>
    </location>
</feature>
<dbReference type="PANTHER" id="PTHR15276:SF0">
    <property type="entry name" value="COILED-COIL DOMAIN-CONTAINING PROTEIN 6"/>
    <property type="match status" value="1"/>
</dbReference>
<feature type="region of interest" description="Disordered" evidence="2">
    <location>
        <begin position="134"/>
        <end position="204"/>
    </location>
</feature>
<dbReference type="EMBL" id="JANBPU010000242">
    <property type="protein sequence ID" value="KAJ1913733.1"/>
    <property type="molecule type" value="Genomic_DNA"/>
</dbReference>
<feature type="compositionally biased region" description="Polar residues" evidence="2">
    <location>
        <begin position="480"/>
        <end position="491"/>
    </location>
</feature>
<comment type="caution">
    <text evidence="3">The sequence shown here is derived from an EMBL/GenBank/DDBJ whole genome shotgun (WGS) entry which is preliminary data.</text>
</comment>
<dbReference type="InterPro" id="IPR019152">
    <property type="entry name" value="DUF2046"/>
</dbReference>
<keyword evidence="4" id="KW-1185">Reference proteome</keyword>
<evidence type="ECO:0000313" key="4">
    <source>
        <dbReference type="Proteomes" id="UP001150538"/>
    </source>
</evidence>
<name>A0A9W7ZW01_9FUNG</name>
<dbReference type="PANTHER" id="PTHR15276">
    <property type="entry name" value="H4 D10S170 PROTEIN-RELATED"/>
    <property type="match status" value="1"/>
</dbReference>
<dbReference type="AlphaFoldDB" id="A0A9W7ZW01"/>
<feature type="coiled-coil region" evidence="1">
    <location>
        <begin position="207"/>
        <end position="241"/>
    </location>
</feature>
<accession>A0A9W7ZW01</accession>
<feature type="compositionally biased region" description="Basic and acidic residues" evidence="2">
    <location>
        <begin position="134"/>
        <end position="150"/>
    </location>
</feature>
<sequence>MDVQTIPETELLRRELELARKEIVQLRRENTRLSRRYSASNTPKQAAVPGDASSVQVSLNSPGIQTNSTTDASTTTTTTGVVESAAATLNRSPSKSSTMHNNNNTASSSIPTPTTKSKHHPMMTLESLLECDHNADDQHRSSRHQPKDINTRSQTPRRVRSASKTSSSVEMSPNKRRVSIESKKQQPSRNSNNNSARDDDGYYKVPDSSLVIKIKELQKQLETMQKEKIDLEVALEQEQERMVNHIARQMDYQALINQPSPLRSPKWRPTHSPASSISGGAGGPGCDIGSLASLSAGLTETLKAEINTLRLRISESEVFIDQILSQTQLYRKELIQLRQKLGMSVNDLVRAESNVMVMPSGASSAASSFINFSMNSGGGGGYCSNVFDNVQRPRRSMSVSTPSRRPAISRSNSISRYSIHSNSSTNTLHSLNNSTTTSSANNINNNSGGGGGGGSSSTSQNFPGYINSNSNNNSSNTSTFPPTDSQQQHQHGVSAMPTGSPMPIKRTERPSRARSVLLTPRRSMDVDRASFLAGII</sequence>
<feature type="compositionally biased region" description="Low complexity" evidence="2">
    <location>
        <begin position="66"/>
        <end position="88"/>
    </location>
</feature>
<keyword evidence="1" id="KW-0175">Coiled coil</keyword>
<feature type="compositionally biased region" description="Low complexity" evidence="2">
    <location>
        <begin position="467"/>
        <end position="479"/>
    </location>
</feature>
<evidence type="ECO:0000313" key="3">
    <source>
        <dbReference type="EMBL" id="KAJ1913733.1"/>
    </source>
</evidence>
<dbReference type="OrthoDB" id="78858at2759"/>
<feature type="region of interest" description="Disordered" evidence="2">
    <location>
        <begin position="34"/>
        <end position="120"/>
    </location>
</feature>
<protein>
    <submittedName>
        <fullName evidence="3">Uncharacterized protein</fullName>
    </submittedName>
</protein>
<feature type="compositionally biased region" description="Polar residues" evidence="2">
    <location>
        <begin position="53"/>
        <end position="65"/>
    </location>
</feature>
<gene>
    <name evidence="3" type="ORF">H4219_005079</name>
</gene>
<evidence type="ECO:0000256" key="2">
    <source>
        <dbReference type="SAM" id="MobiDB-lite"/>
    </source>
</evidence>
<feature type="compositionally biased region" description="Polar residues" evidence="2">
    <location>
        <begin position="162"/>
        <end position="171"/>
    </location>
</feature>
<proteinExistence type="predicted"/>
<reference evidence="3" key="1">
    <citation type="submission" date="2022-07" db="EMBL/GenBank/DDBJ databases">
        <title>Phylogenomic reconstructions and comparative analyses of Kickxellomycotina fungi.</title>
        <authorList>
            <person name="Reynolds N.K."/>
            <person name="Stajich J.E."/>
            <person name="Barry K."/>
            <person name="Grigoriev I.V."/>
            <person name="Crous P."/>
            <person name="Smith M.E."/>
        </authorList>
    </citation>
    <scope>NUCLEOTIDE SEQUENCE</scope>
    <source>
        <strain evidence="3">NBRC 100468</strain>
    </source>
</reference>
<feature type="compositionally biased region" description="Polar residues" evidence="2">
    <location>
        <begin position="89"/>
        <end position="100"/>
    </location>
</feature>
<dbReference type="Proteomes" id="UP001150538">
    <property type="component" value="Unassembled WGS sequence"/>
</dbReference>